<dbReference type="GeneID" id="107062403"/>
<dbReference type="Gramene" id="PGSC0003DMT400003203">
    <property type="protein sequence ID" value="PGSC0003DMT400003203"/>
    <property type="gene ID" value="PGSC0003DMG400001266"/>
</dbReference>
<dbReference type="Proteomes" id="UP000011115">
    <property type="component" value="Unassembled WGS sequence"/>
</dbReference>
<protein>
    <submittedName>
        <fullName evidence="1">Uncharacterized protein</fullName>
    </submittedName>
</protein>
<dbReference type="EnsemblPlants" id="PGSC0003DMT400003203">
    <property type="protein sequence ID" value="PGSC0003DMT400003203"/>
    <property type="gene ID" value="PGSC0003DMG400001266"/>
</dbReference>
<dbReference type="eggNOG" id="ENOG502R7ZF">
    <property type="taxonomic scope" value="Eukaryota"/>
</dbReference>
<reference evidence="1" key="2">
    <citation type="submission" date="2015-06" db="UniProtKB">
        <authorList>
            <consortium name="EnsemblPlants"/>
        </authorList>
    </citation>
    <scope>IDENTIFICATION</scope>
    <source>
        <strain evidence="1">DM1-3 516 R44</strain>
    </source>
</reference>
<dbReference type="RefSeq" id="XP_015168479.1">
    <property type="nucleotide sequence ID" value="XM_015312993.1"/>
</dbReference>
<dbReference type="Gramene" id="RHC08H1G1550.2.1">
    <property type="protein sequence ID" value="RHC08H1G1550.2.1"/>
    <property type="gene ID" value="RHC08H1G1550.2"/>
</dbReference>
<reference evidence="2" key="1">
    <citation type="journal article" date="2011" name="Nature">
        <title>Genome sequence and analysis of the tuber crop potato.</title>
        <authorList>
            <consortium name="The Potato Genome Sequencing Consortium"/>
        </authorList>
    </citation>
    <scope>NUCLEOTIDE SEQUENCE [LARGE SCALE GENOMIC DNA]</scope>
    <source>
        <strain evidence="2">cv. DM1-3 516 R44</strain>
    </source>
</reference>
<dbReference type="InParanoid" id="M0ZL91"/>
<evidence type="ECO:0000313" key="2">
    <source>
        <dbReference type="Proteomes" id="UP000011115"/>
    </source>
</evidence>
<dbReference type="OrthoDB" id="1260308at2759"/>
<organism evidence="1 2">
    <name type="scientific">Solanum tuberosum</name>
    <name type="common">Potato</name>
    <dbReference type="NCBI Taxonomy" id="4113"/>
    <lineage>
        <taxon>Eukaryota</taxon>
        <taxon>Viridiplantae</taxon>
        <taxon>Streptophyta</taxon>
        <taxon>Embryophyta</taxon>
        <taxon>Tracheophyta</taxon>
        <taxon>Spermatophyta</taxon>
        <taxon>Magnoliopsida</taxon>
        <taxon>eudicotyledons</taxon>
        <taxon>Gunneridae</taxon>
        <taxon>Pentapetalae</taxon>
        <taxon>asterids</taxon>
        <taxon>lamiids</taxon>
        <taxon>Solanales</taxon>
        <taxon>Solanaceae</taxon>
        <taxon>Solanoideae</taxon>
        <taxon>Solaneae</taxon>
        <taxon>Solanum</taxon>
    </lineage>
</organism>
<sequence>MNPLQVVVQIENRGKIPVFLKESLLHALPGRFGLVIRIAPLSTKVIVAHTFFARNKSFGRPSTVEVHLNGKLIQLLTPQTFVHYPKIIIDGVSDNGEGSIIRVTRPQRQLEISRLSFEMVKGQIPGPALQLKQKAVCLKPPKFNASIPM</sequence>
<name>M0ZL91_SOLTU</name>
<dbReference type="PaxDb" id="4113-PGSC0003DMT400003203"/>
<accession>M0ZL91</accession>
<proteinExistence type="predicted"/>
<keyword evidence="2" id="KW-1185">Reference proteome</keyword>
<gene>
    <name evidence="1" type="primary">LOC107062403</name>
</gene>
<evidence type="ECO:0000313" key="1">
    <source>
        <dbReference type="EnsemblPlants" id="PGSC0003DMT400003203"/>
    </source>
</evidence>
<dbReference type="KEGG" id="sot:107062403"/>
<dbReference type="HOGENOM" id="CLU_147016_0_0_1"/>
<dbReference type="AlphaFoldDB" id="M0ZL91"/>